<dbReference type="EMBL" id="GG745331">
    <property type="protein sequence ID" value="KNE57317.1"/>
    <property type="molecule type" value="Genomic_DNA"/>
</dbReference>
<reference evidence="2 3" key="1">
    <citation type="submission" date="2009-11" db="EMBL/GenBank/DDBJ databases">
        <title>Annotation of Allomyces macrogynus ATCC 38327.</title>
        <authorList>
            <consortium name="The Broad Institute Genome Sequencing Platform"/>
            <person name="Russ C."/>
            <person name="Cuomo C."/>
            <person name="Burger G."/>
            <person name="Gray M.W."/>
            <person name="Holland P.W.H."/>
            <person name="King N."/>
            <person name="Lang F.B.F."/>
            <person name="Roger A.J."/>
            <person name="Ruiz-Trillo I."/>
            <person name="Young S.K."/>
            <person name="Zeng Q."/>
            <person name="Gargeya S."/>
            <person name="Fitzgerald M."/>
            <person name="Haas B."/>
            <person name="Abouelleil A."/>
            <person name="Alvarado L."/>
            <person name="Arachchi H.M."/>
            <person name="Berlin A."/>
            <person name="Chapman S.B."/>
            <person name="Gearin G."/>
            <person name="Goldberg J."/>
            <person name="Griggs A."/>
            <person name="Gujja S."/>
            <person name="Hansen M."/>
            <person name="Heiman D."/>
            <person name="Howarth C."/>
            <person name="Larimer J."/>
            <person name="Lui A."/>
            <person name="MacDonald P.J.P."/>
            <person name="McCowen C."/>
            <person name="Montmayeur A."/>
            <person name="Murphy C."/>
            <person name="Neiman D."/>
            <person name="Pearson M."/>
            <person name="Priest M."/>
            <person name="Roberts A."/>
            <person name="Saif S."/>
            <person name="Shea T."/>
            <person name="Sisk P."/>
            <person name="Stolte C."/>
            <person name="Sykes S."/>
            <person name="Wortman J."/>
            <person name="Nusbaum C."/>
            <person name="Birren B."/>
        </authorList>
    </citation>
    <scope>NUCLEOTIDE SEQUENCE [LARGE SCALE GENOMIC DNA]</scope>
    <source>
        <strain evidence="2 3">ATCC 38327</strain>
    </source>
</reference>
<gene>
    <name evidence="2" type="ORF">AMAG_03041</name>
</gene>
<dbReference type="VEuPathDB" id="FungiDB:AMAG_03041"/>
<name>A0A0L0S435_ALLM3</name>
<accession>A0A0L0S435</accession>
<evidence type="ECO:0000256" key="1">
    <source>
        <dbReference type="SAM" id="MobiDB-lite"/>
    </source>
</evidence>
<sequence length="100" mass="10153">MASSSARGASAARSSAGSSRARASRASAAPPPAALYDTLAERPVYVVVPSTVNLDALRAHLGKHLGHPYAFREISVDQGAFASGNVELCAPDSTCAVLGD</sequence>
<feature type="region of interest" description="Disordered" evidence="1">
    <location>
        <begin position="1"/>
        <end position="30"/>
    </location>
</feature>
<evidence type="ECO:0000313" key="3">
    <source>
        <dbReference type="Proteomes" id="UP000054350"/>
    </source>
</evidence>
<proteinExistence type="predicted"/>
<reference evidence="3" key="2">
    <citation type="submission" date="2009-11" db="EMBL/GenBank/DDBJ databases">
        <title>The Genome Sequence of Allomyces macrogynus strain ATCC 38327.</title>
        <authorList>
            <consortium name="The Broad Institute Genome Sequencing Platform"/>
            <person name="Russ C."/>
            <person name="Cuomo C."/>
            <person name="Shea T."/>
            <person name="Young S.K."/>
            <person name="Zeng Q."/>
            <person name="Koehrsen M."/>
            <person name="Haas B."/>
            <person name="Borodovsky M."/>
            <person name="Guigo R."/>
            <person name="Alvarado L."/>
            <person name="Berlin A."/>
            <person name="Borenstein D."/>
            <person name="Chen Z."/>
            <person name="Engels R."/>
            <person name="Freedman E."/>
            <person name="Gellesch M."/>
            <person name="Goldberg J."/>
            <person name="Griggs A."/>
            <person name="Gujja S."/>
            <person name="Heiman D."/>
            <person name="Hepburn T."/>
            <person name="Howarth C."/>
            <person name="Jen D."/>
            <person name="Larson L."/>
            <person name="Lewis B."/>
            <person name="Mehta T."/>
            <person name="Park D."/>
            <person name="Pearson M."/>
            <person name="Roberts A."/>
            <person name="Saif S."/>
            <person name="Shenoy N."/>
            <person name="Sisk P."/>
            <person name="Stolte C."/>
            <person name="Sykes S."/>
            <person name="Walk T."/>
            <person name="White J."/>
            <person name="Yandava C."/>
            <person name="Burger G."/>
            <person name="Gray M.W."/>
            <person name="Holland P.W.H."/>
            <person name="King N."/>
            <person name="Lang F.B.F."/>
            <person name="Roger A.J."/>
            <person name="Ruiz-Trillo I."/>
            <person name="Lander E."/>
            <person name="Nusbaum C."/>
        </authorList>
    </citation>
    <scope>NUCLEOTIDE SEQUENCE [LARGE SCALE GENOMIC DNA]</scope>
    <source>
        <strain evidence="3">ATCC 38327</strain>
    </source>
</reference>
<feature type="compositionally biased region" description="Low complexity" evidence="1">
    <location>
        <begin position="1"/>
        <end position="28"/>
    </location>
</feature>
<dbReference type="Proteomes" id="UP000054350">
    <property type="component" value="Unassembled WGS sequence"/>
</dbReference>
<dbReference type="AlphaFoldDB" id="A0A0L0S435"/>
<keyword evidence="3" id="KW-1185">Reference proteome</keyword>
<evidence type="ECO:0000313" key="2">
    <source>
        <dbReference type="EMBL" id="KNE57317.1"/>
    </source>
</evidence>
<organism evidence="2 3">
    <name type="scientific">Allomyces macrogynus (strain ATCC 38327)</name>
    <name type="common">Allomyces javanicus var. macrogynus</name>
    <dbReference type="NCBI Taxonomy" id="578462"/>
    <lineage>
        <taxon>Eukaryota</taxon>
        <taxon>Fungi</taxon>
        <taxon>Fungi incertae sedis</taxon>
        <taxon>Blastocladiomycota</taxon>
        <taxon>Blastocladiomycetes</taxon>
        <taxon>Blastocladiales</taxon>
        <taxon>Blastocladiaceae</taxon>
        <taxon>Allomyces</taxon>
    </lineage>
</organism>
<protein>
    <submittedName>
        <fullName evidence="2">Uncharacterized protein</fullName>
    </submittedName>
</protein>